<evidence type="ECO:0000313" key="1">
    <source>
        <dbReference type="EMBL" id="KAK3237509.1"/>
    </source>
</evidence>
<dbReference type="AlphaFoldDB" id="A0AAE0BK77"/>
<gene>
    <name evidence="1" type="ORF">CYMTET_52423</name>
</gene>
<dbReference type="EMBL" id="LGRX02034558">
    <property type="protein sequence ID" value="KAK3237509.1"/>
    <property type="molecule type" value="Genomic_DNA"/>
</dbReference>
<accession>A0AAE0BK77</accession>
<sequence length="138" mass="15824">MHHLRSGFLPHDFVFDDYERDEEAAGHNEAFLIREQAVKLVADKHSRRRTWVKRLRESVLGGKGVKFVLSVMRHREARQAPLMDLRADFYANGPDAASFDFDDPAKQVHETVTRSSSIARPNLYENRKSTGSAQRITS</sequence>
<keyword evidence="2" id="KW-1185">Reference proteome</keyword>
<comment type="caution">
    <text evidence="1">The sequence shown here is derived from an EMBL/GenBank/DDBJ whole genome shotgun (WGS) entry which is preliminary data.</text>
</comment>
<proteinExistence type="predicted"/>
<name>A0AAE0BK77_9CHLO</name>
<reference evidence="1 2" key="1">
    <citation type="journal article" date="2015" name="Genome Biol. Evol.">
        <title>Comparative Genomics of a Bacterivorous Green Alga Reveals Evolutionary Causalities and Consequences of Phago-Mixotrophic Mode of Nutrition.</title>
        <authorList>
            <person name="Burns J.A."/>
            <person name="Paasch A."/>
            <person name="Narechania A."/>
            <person name="Kim E."/>
        </authorList>
    </citation>
    <scope>NUCLEOTIDE SEQUENCE [LARGE SCALE GENOMIC DNA]</scope>
    <source>
        <strain evidence="1 2">PLY_AMNH</strain>
    </source>
</reference>
<protein>
    <submittedName>
        <fullName evidence="1">Uncharacterized protein</fullName>
    </submittedName>
</protein>
<evidence type="ECO:0000313" key="2">
    <source>
        <dbReference type="Proteomes" id="UP001190700"/>
    </source>
</evidence>
<dbReference type="Proteomes" id="UP001190700">
    <property type="component" value="Unassembled WGS sequence"/>
</dbReference>
<organism evidence="1 2">
    <name type="scientific">Cymbomonas tetramitiformis</name>
    <dbReference type="NCBI Taxonomy" id="36881"/>
    <lineage>
        <taxon>Eukaryota</taxon>
        <taxon>Viridiplantae</taxon>
        <taxon>Chlorophyta</taxon>
        <taxon>Pyramimonadophyceae</taxon>
        <taxon>Pyramimonadales</taxon>
        <taxon>Pyramimonadaceae</taxon>
        <taxon>Cymbomonas</taxon>
    </lineage>
</organism>